<accession>A0ABQ7FBY2</accession>
<feature type="transmembrane region" description="Helical" evidence="2">
    <location>
        <begin position="6"/>
        <end position="24"/>
    </location>
</feature>
<proteinExistence type="predicted"/>
<feature type="transmembrane region" description="Helical" evidence="2">
    <location>
        <begin position="227"/>
        <end position="247"/>
    </location>
</feature>
<keyword evidence="1" id="KW-0175">Coiled coil</keyword>
<comment type="caution">
    <text evidence="3">The sequence shown here is derived from an EMBL/GenBank/DDBJ whole genome shotgun (WGS) entry which is preliminary data.</text>
</comment>
<dbReference type="EMBL" id="WHPN01000402">
    <property type="protein sequence ID" value="KAF4405839.1"/>
    <property type="molecule type" value="Genomic_DNA"/>
</dbReference>
<reference evidence="3 4" key="1">
    <citation type="submission" date="2019-10" db="EMBL/GenBank/DDBJ databases">
        <title>Streptomyces tenebrisbrunneis sp.nov., an endogenous actinomycete isolated from of Lycium ruthenicum.</title>
        <authorList>
            <person name="Ma L."/>
        </authorList>
    </citation>
    <scope>NUCLEOTIDE SEQUENCE [LARGE SCALE GENOMIC DNA]</scope>
    <source>
        <strain evidence="3 4">TRM 66187</strain>
    </source>
</reference>
<gene>
    <name evidence="3" type="ORF">GCU69_28015</name>
</gene>
<keyword evidence="4" id="KW-1185">Reference proteome</keyword>
<dbReference type="Proteomes" id="UP000621266">
    <property type="component" value="Unassembled WGS sequence"/>
</dbReference>
<sequence length="248" mass="26675">MAETLIAVISTTVALGALYVSWAGHRHQVRRARETAERERETAERERGIEAREREAAERARQAESREALVQASLIDVRLRTVPSAIHPGYVTPQLDVINRSSHPVRELAATLHEQPVPEVCGDVNAATGRTFTLPSGRSGEVSARLADVRLSFTDAAGAYWRRDGDGGLRRGTERDGVTTWGPREEPVIRAVDTPWAAQPATSAPARPAFDFPDGVSESRAGRARPVAVVALVAAVVAAVAVAVAVLR</sequence>
<evidence type="ECO:0000313" key="3">
    <source>
        <dbReference type="EMBL" id="KAF4405839.1"/>
    </source>
</evidence>
<organism evidence="3 4">
    <name type="scientific">Streptomyces lycii</name>
    <dbReference type="NCBI Taxonomy" id="2654337"/>
    <lineage>
        <taxon>Bacteria</taxon>
        <taxon>Bacillati</taxon>
        <taxon>Actinomycetota</taxon>
        <taxon>Actinomycetes</taxon>
        <taxon>Kitasatosporales</taxon>
        <taxon>Streptomycetaceae</taxon>
        <taxon>Streptomyces</taxon>
    </lineage>
</organism>
<protein>
    <submittedName>
        <fullName evidence="3">Uncharacterized protein</fullName>
    </submittedName>
</protein>
<evidence type="ECO:0000256" key="2">
    <source>
        <dbReference type="SAM" id="Phobius"/>
    </source>
</evidence>
<feature type="coiled-coil region" evidence="1">
    <location>
        <begin position="26"/>
        <end position="60"/>
    </location>
</feature>
<evidence type="ECO:0000256" key="1">
    <source>
        <dbReference type="SAM" id="Coils"/>
    </source>
</evidence>
<keyword evidence="2" id="KW-0812">Transmembrane</keyword>
<keyword evidence="2" id="KW-0472">Membrane</keyword>
<name>A0ABQ7FBY2_9ACTN</name>
<evidence type="ECO:0000313" key="4">
    <source>
        <dbReference type="Proteomes" id="UP000621266"/>
    </source>
</evidence>
<dbReference type="RefSeq" id="WP_156207507.1">
    <property type="nucleotide sequence ID" value="NZ_WHPN01000402.1"/>
</dbReference>
<keyword evidence="2" id="KW-1133">Transmembrane helix</keyword>